<keyword evidence="5 9" id="KW-1133">Transmembrane helix</keyword>
<keyword evidence="6" id="KW-0560">Oxidoreductase</keyword>
<dbReference type="Pfam" id="PF02544">
    <property type="entry name" value="Steroid_dh"/>
    <property type="match status" value="1"/>
</dbReference>
<dbReference type="OrthoDB" id="540503at2759"/>
<dbReference type="Proteomes" id="UP000186594">
    <property type="component" value="Unassembled WGS sequence"/>
</dbReference>
<evidence type="ECO:0000256" key="6">
    <source>
        <dbReference type="ARBA" id="ARBA00023002"/>
    </source>
</evidence>
<evidence type="ECO:0000256" key="7">
    <source>
        <dbReference type="ARBA" id="ARBA00023098"/>
    </source>
</evidence>
<keyword evidence="3" id="KW-0444">Lipid biosynthesis</keyword>
<evidence type="ECO:0000256" key="9">
    <source>
        <dbReference type="SAM" id="Phobius"/>
    </source>
</evidence>
<evidence type="ECO:0000259" key="10">
    <source>
        <dbReference type="Pfam" id="PF02544"/>
    </source>
</evidence>
<evidence type="ECO:0000256" key="1">
    <source>
        <dbReference type="ARBA" id="ARBA00004141"/>
    </source>
</evidence>
<evidence type="ECO:0000256" key="4">
    <source>
        <dbReference type="ARBA" id="ARBA00022692"/>
    </source>
</evidence>
<keyword evidence="7" id="KW-0443">Lipid metabolism</keyword>
<dbReference type="PROSITE" id="PS50244">
    <property type="entry name" value="S5A_REDUCTASE"/>
    <property type="match status" value="1"/>
</dbReference>
<feature type="domain" description="3-oxo-5-alpha-steroid 4-dehydrogenase C-terminal" evidence="10">
    <location>
        <begin position="21"/>
        <end position="164"/>
    </location>
</feature>
<dbReference type="PANTHER" id="PTHR10556:SF28">
    <property type="entry name" value="VERY-LONG-CHAIN ENOYL-COA REDUCTASE"/>
    <property type="match status" value="1"/>
</dbReference>
<evidence type="ECO:0000313" key="11">
    <source>
        <dbReference type="EMBL" id="OLL22092.1"/>
    </source>
</evidence>
<evidence type="ECO:0000256" key="5">
    <source>
        <dbReference type="ARBA" id="ARBA00022989"/>
    </source>
</evidence>
<sequence>MLHFLKREYESLFVHRFSSPTMPLLNIFKNSAHYHLLCGLNLAYWIYRPRNTPAPTIAFCVALWTFAQISNFLTHLALKNLRPQGSTQRKIPSGYGFDLVSCPNYFFEFLAWLSFSLLTRSWAAHLFLVVSTAQMYLWAAKKHQRYKTEFKHYPKSRKAMFPFIA</sequence>
<dbReference type="GO" id="GO:0042761">
    <property type="term" value="P:very long-chain fatty acid biosynthetic process"/>
    <property type="evidence" value="ECO:0007669"/>
    <property type="project" value="TreeGrafter"/>
</dbReference>
<evidence type="ECO:0000256" key="3">
    <source>
        <dbReference type="ARBA" id="ARBA00022516"/>
    </source>
</evidence>
<feature type="transmembrane region" description="Helical" evidence="9">
    <location>
        <begin position="53"/>
        <end position="74"/>
    </location>
</feature>
<evidence type="ECO:0000256" key="8">
    <source>
        <dbReference type="ARBA" id="ARBA00023136"/>
    </source>
</evidence>
<keyword evidence="8 9" id="KW-0472">Membrane</keyword>
<dbReference type="EMBL" id="LXFE01003912">
    <property type="protein sequence ID" value="OLL22092.1"/>
    <property type="molecule type" value="Genomic_DNA"/>
</dbReference>
<protein>
    <submittedName>
        <fullName evidence="11">Putative enoyl reductase</fullName>
    </submittedName>
</protein>
<dbReference type="InterPro" id="IPR001104">
    <property type="entry name" value="3-oxo-5_a-steroid_4-DH_C"/>
</dbReference>
<comment type="similarity">
    <text evidence="2">Belongs to the steroid 5-alpha reductase family.</text>
</comment>
<organism evidence="11 12">
    <name type="scientific">Neolecta irregularis (strain DAH-3)</name>
    <dbReference type="NCBI Taxonomy" id="1198029"/>
    <lineage>
        <taxon>Eukaryota</taxon>
        <taxon>Fungi</taxon>
        <taxon>Dikarya</taxon>
        <taxon>Ascomycota</taxon>
        <taxon>Taphrinomycotina</taxon>
        <taxon>Neolectales</taxon>
        <taxon>Neolectaceae</taxon>
        <taxon>Neolecta</taxon>
    </lineage>
</organism>
<dbReference type="OMA" id="CYANERH"/>
<keyword evidence="12" id="KW-1185">Reference proteome</keyword>
<reference evidence="11 12" key="1">
    <citation type="submission" date="2016-04" db="EMBL/GenBank/DDBJ databases">
        <title>Evolutionary innovation and constraint leading to complex multicellularity in the Ascomycota.</title>
        <authorList>
            <person name="Cisse O."/>
            <person name="Nguyen A."/>
            <person name="Hewitt D.A."/>
            <person name="Jedd G."/>
            <person name="Stajich J.E."/>
        </authorList>
    </citation>
    <scope>NUCLEOTIDE SEQUENCE [LARGE SCALE GENOMIC DNA]</scope>
    <source>
        <strain evidence="11 12">DAH-3</strain>
    </source>
</reference>
<dbReference type="Gene3D" id="1.20.120.1630">
    <property type="match status" value="1"/>
</dbReference>
<comment type="subcellular location">
    <subcellularLocation>
        <location evidence="1">Membrane</location>
        <topology evidence="1">Multi-pass membrane protein</topology>
    </subcellularLocation>
</comment>
<dbReference type="GO" id="GO:0016627">
    <property type="term" value="F:oxidoreductase activity, acting on the CH-CH group of donors"/>
    <property type="evidence" value="ECO:0007669"/>
    <property type="project" value="InterPro"/>
</dbReference>
<evidence type="ECO:0000313" key="12">
    <source>
        <dbReference type="Proteomes" id="UP000186594"/>
    </source>
</evidence>
<dbReference type="STRING" id="1198029.A0A1U7LHR4"/>
<keyword evidence="4 9" id="KW-0812">Transmembrane</keyword>
<name>A0A1U7LHR4_NEOID</name>
<comment type="caution">
    <text evidence="11">The sequence shown here is derived from an EMBL/GenBank/DDBJ whole genome shotgun (WGS) entry which is preliminary data.</text>
</comment>
<feature type="transmembrane region" description="Helical" evidence="9">
    <location>
        <begin position="121"/>
        <end position="139"/>
    </location>
</feature>
<gene>
    <name evidence="11" type="ORF">NEOLI_005232</name>
</gene>
<dbReference type="GO" id="GO:0016020">
    <property type="term" value="C:membrane"/>
    <property type="evidence" value="ECO:0007669"/>
    <property type="project" value="UniProtKB-SubCell"/>
</dbReference>
<dbReference type="AlphaFoldDB" id="A0A1U7LHR4"/>
<proteinExistence type="inferred from homology"/>
<dbReference type="InterPro" id="IPR039357">
    <property type="entry name" value="SRD5A/TECR"/>
</dbReference>
<accession>A0A1U7LHR4</accession>
<dbReference type="PANTHER" id="PTHR10556">
    <property type="entry name" value="3-OXO-5-ALPHA-STEROID 4-DEHYDROGENASE"/>
    <property type="match status" value="1"/>
</dbReference>
<evidence type="ECO:0000256" key="2">
    <source>
        <dbReference type="ARBA" id="ARBA00007742"/>
    </source>
</evidence>